<sequence length="1031" mass="112368">MNISAIWIRRPVMTILIVVSLLFFGVVSYRQLPVDFLPNVDYPTIQVKASLPGASPETMASSVALPLEKQFSTIDGVDSMSSSNTTGSTTITITFSLSRNIDSAAQDVSSAISAAQKRLPANMPSPPSYVKTNPAEQPIMYYVFTSKTMTMPQVQDYVETSVLPALSSVEGVSQAQIFGSQRYAVRLRMDPDRMAARNVGIDEVTTALEKGNVNLPGGTLSGPSIAYSVDSTGQLMKATDYNKLVVSYRNGNPIRIQDIGQATDSTENEFMHRSLITSKGRSDGVFVAISKQPGANAVQIAKDVRNKMAMVQGAIPKGINVTLLYDRSQFIQASVKDVQLTLLLTIFLVIAVVFTFLGSLRATLIPGITVPLSLVGTFAVMKLAGFSLNNISLMSLTLAAGFVVDDAVVVMENIVRRVEAGETPREAAFAGSREIGFTVLSMTLSLVVVFVPILFMSGIVGRLFNEFAVSITAAILLSGFISLTLTPMMCAYILKHRNGKTQAGRFVRVSERVFERAIRFYGRTLALSLAHPRKVLAFTLSVFLLAGFLFTRIDKGFIPSQDMDMFIIRTQGNDRSSFDYLASHQRELDRIIAKEPDIKGALSVVGTPTYNKGFMFVTLKDRAERKESVDQIIARLRPEINSIPGLRAFPYNPPPITIGSRQTFGVGQYTLTSPDLNLLAKAAAAMENRMRTLPGLTDVNSSLELRTPKIILDIDRDKASALGLTADQIQDALYSSYADRLVTTIYTPSNEYDVYLDLGKSFQSDPSVLSRLYVKAASGTLVPLSTITKQREVLSSLSVNHSGQLPAATITYNLKPGYALGTAADEIRSAAQKILPAGVTGFFEGNTSAFQSSFANMGFLLFVTIFIIYVVLGILYESFIHPVTILTALPLAGAGALIFLMLFHMELDIYSYVGIIMLVGIVKKNGIMMIDFALELAKKKGLSSRDSIYEACQIRFRPIMMTTMAAVFGTLPIALGFGTGGESRQPLGVAVVGGLIFSQFLTLYVTPVFYVWFDQMQQKLAKKRENLSPQG</sequence>
<reference evidence="9 10" key="1">
    <citation type="submission" date="2018-06" db="EMBL/GenBank/DDBJ databases">
        <authorList>
            <person name="Strepis N."/>
        </authorList>
    </citation>
    <scope>NUCLEOTIDE SEQUENCE [LARGE SCALE GENOMIC DNA]</scope>
    <source>
        <strain evidence="9">LUCI</strain>
    </source>
</reference>
<keyword evidence="2" id="KW-0813">Transport</keyword>
<dbReference type="InterPro" id="IPR027463">
    <property type="entry name" value="AcrB_DN_DC_subdom"/>
</dbReference>
<keyword evidence="6 8" id="KW-1133">Transmembrane helix</keyword>
<dbReference type="Gene3D" id="3.30.2090.10">
    <property type="entry name" value="Multidrug efflux transporter AcrB TolC docking domain, DN and DC subdomains"/>
    <property type="match status" value="2"/>
</dbReference>
<evidence type="ECO:0000313" key="10">
    <source>
        <dbReference type="Proteomes" id="UP000277811"/>
    </source>
</evidence>
<feature type="transmembrane region" description="Helical" evidence="8">
    <location>
        <begin position="535"/>
        <end position="553"/>
    </location>
</feature>
<evidence type="ECO:0000256" key="5">
    <source>
        <dbReference type="ARBA" id="ARBA00022692"/>
    </source>
</evidence>
<dbReference type="Pfam" id="PF00873">
    <property type="entry name" value="ACR_tran"/>
    <property type="match status" value="1"/>
</dbReference>
<feature type="transmembrane region" description="Helical" evidence="8">
    <location>
        <begin position="954"/>
        <end position="975"/>
    </location>
</feature>
<keyword evidence="5 8" id="KW-0812">Transmembrane</keyword>
<feature type="transmembrane region" description="Helical" evidence="8">
    <location>
        <begin position="338"/>
        <end position="357"/>
    </location>
</feature>
<keyword evidence="7 8" id="KW-0472">Membrane</keyword>
<feature type="transmembrane region" description="Helical" evidence="8">
    <location>
        <begin position="854"/>
        <end position="876"/>
    </location>
</feature>
<feature type="transmembrane region" description="Helical" evidence="8">
    <location>
        <begin position="364"/>
        <end position="385"/>
    </location>
</feature>
<feature type="transmembrane region" description="Helical" evidence="8">
    <location>
        <begin position="883"/>
        <end position="903"/>
    </location>
</feature>
<evidence type="ECO:0000256" key="6">
    <source>
        <dbReference type="ARBA" id="ARBA00022989"/>
    </source>
</evidence>
<dbReference type="Gene3D" id="3.30.70.1320">
    <property type="entry name" value="Multidrug efflux transporter AcrB pore domain like"/>
    <property type="match status" value="1"/>
</dbReference>
<feature type="transmembrane region" description="Helical" evidence="8">
    <location>
        <begin position="391"/>
        <end position="415"/>
    </location>
</feature>
<dbReference type="AlphaFoldDB" id="A0A498RH05"/>
<keyword evidence="4" id="KW-0997">Cell inner membrane</keyword>
<evidence type="ECO:0000256" key="8">
    <source>
        <dbReference type="SAM" id="Phobius"/>
    </source>
</evidence>
<evidence type="ECO:0000256" key="7">
    <source>
        <dbReference type="ARBA" id="ARBA00023136"/>
    </source>
</evidence>
<dbReference type="PRINTS" id="PR00702">
    <property type="entry name" value="ACRIFLAVINRP"/>
</dbReference>
<dbReference type="InterPro" id="IPR001036">
    <property type="entry name" value="Acrflvin-R"/>
</dbReference>
<dbReference type="FunFam" id="1.20.1640.10:FF:000001">
    <property type="entry name" value="Efflux pump membrane transporter"/>
    <property type="match status" value="1"/>
</dbReference>
<protein>
    <submittedName>
        <fullName evidence="9">Acriflavin resistance protein</fullName>
    </submittedName>
</protein>
<feature type="transmembrane region" description="Helical" evidence="8">
    <location>
        <begin position="909"/>
        <end position="934"/>
    </location>
</feature>
<evidence type="ECO:0000256" key="3">
    <source>
        <dbReference type="ARBA" id="ARBA00022475"/>
    </source>
</evidence>
<dbReference type="SUPFAM" id="SSF82866">
    <property type="entry name" value="Multidrug efflux transporter AcrB transmembrane domain"/>
    <property type="match status" value="2"/>
</dbReference>
<feature type="transmembrane region" description="Helical" evidence="8">
    <location>
        <begin position="435"/>
        <end position="455"/>
    </location>
</feature>
<dbReference type="GO" id="GO:0042910">
    <property type="term" value="F:xenobiotic transmembrane transporter activity"/>
    <property type="evidence" value="ECO:0007669"/>
    <property type="project" value="TreeGrafter"/>
</dbReference>
<dbReference type="OrthoDB" id="8270at2"/>
<dbReference type="PANTHER" id="PTHR32063">
    <property type="match status" value="1"/>
</dbReference>
<organism evidence="9 10">
    <name type="scientific">Lucifera butyrica</name>
    <dbReference type="NCBI Taxonomy" id="1351585"/>
    <lineage>
        <taxon>Bacteria</taxon>
        <taxon>Bacillati</taxon>
        <taxon>Bacillota</taxon>
        <taxon>Negativicutes</taxon>
        <taxon>Veillonellales</taxon>
        <taxon>Veillonellaceae</taxon>
        <taxon>Lucifera</taxon>
    </lineage>
</organism>
<feature type="transmembrane region" description="Helical" evidence="8">
    <location>
        <begin position="987"/>
        <end position="1013"/>
    </location>
</feature>
<evidence type="ECO:0000313" key="9">
    <source>
        <dbReference type="EMBL" id="VBB09393.1"/>
    </source>
</evidence>
<evidence type="ECO:0000256" key="1">
    <source>
        <dbReference type="ARBA" id="ARBA00004651"/>
    </source>
</evidence>
<gene>
    <name evidence="9" type="ORF">LUCI_4683</name>
</gene>
<dbReference type="Gene3D" id="1.20.1640.10">
    <property type="entry name" value="Multidrug efflux transporter AcrB transmembrane domain"/>
    <property type="match status" value="2"/>
</dbReference>
<feature type="transmembrane region" description="Helical" evidence="8">
    <location>
        <begin position="12"/>
        <end position="29"/>
    </location>
</feature>
<comment type="subcellular location">
    <subcellularLocation>
        <location evidence="1">Cell membrane</location>
        <topology evidence="1">Multi-pass membrane protein</topology>
    </subcellularLocation>
</comment>
<dbReference type="GO" id="GO:0005886">
    <property type="term" value="C:plasma membrane"/>
    <property type="evidence" value="ECO:0007669"/>
    <property type="project" value="UniProtKB-SubCell"/>
</dbReference>
<dbReference type="EMBL" id="UPPP01000116">
    <property type="protein sequence ID" value="VBB09393.1"/>
    <property type="molecule type" value="Genomic_DNA"/>
</dbReference>
<dbReference type="FunFam" id="3.30.70.1430:FF:000001">
    <property type="entry name" value="Efflux pump membrane transporter"/>
    <property type="match status" value="1"/>
</dbReference>
<dbReference type="Proteomes" id="UP000277811">
    <property type="component" value="Unassembled WGS sequence"/>
</dbReference>
<dbReference type="RefSeq" id="WP_122630179.1">
    <property type="nucleotide sequence ID" value="NZ_UPPP01000116.1"/>
</dbReference>
<name>A0A498RH05_9FIRM</name>
<evidence type="ECO:0000256" key="2">
    <source>
        <dbReference type="ARBA" id="ARBA00022448"/>
    </source>
</evidence>
<dbReference type="SUPFAM" id="SSF82693">
    <property type="entry name" value="Multidrug efflux transporter AcrB pore domain, PN1, PN2, PC1 and PC2 subdomains"/>
    <property type="match status" value="3"/>
</dbReference>
<keyword evidence="10" id="KW-1185">Reference proteome</keyword>
<evidence type="ECO:0000256" key="4">
    <source>
        <dbReference type="ARBA" id="ARBA00022519"/>
    </source>
</evidence>
<dbReference type="SUPFAM" id="SSF82714">
    <property type="entry name" value="Multidrug efflux transporter AcrB TolC docking domain, DN and DC subdomains"/>
    <property type="match status" value="2"/>
</dbReference>
<dbReference type="Gene3D" id="3.30.70.1430">
    <property type="entry name" value="Multidrug efflux transporter AcrB pore domain"/>
    <property type="match status" value="2"/>
</dbReference>
<accession>A0A498RH05</accession>
<dbReference type="Gene3D" id="3.30.70.1440">
    <property type="entry name" value="Multidrug efflux transporter AcrB pore domain"/>
    <property type="match status" value="1"/>
</dbReference>
<proteinExistence type="predicted"/>
<feature type="transmembrane region" description="Helical" evidence="8">
    <location>
        <begin position="467"/>
        <end position="494"/>
    </location>
</feature>
<dbReference type="PANTHER" id="PTHR32063:SF21">
    <property type="entry name" value="MULTIDRUG RESISTANCE PROTEIN MDTB"/>
    <property type="match status" value="1"/>
</dbReference>
<keyword evidence="3" id="KW-1003">Cell membrane</keyword>